<accession>A0ACD5T7H8</accession>
<dbReference type="EnsemblPlants" id="AVESA.00010b.r2.1AG0005160.1">
    <property type="protein sequence ID" value="AVESA.00010b.r2.1AG0005160.1.CDS"/>
    <property type="gene ID" value="AVESA.00010b.r2.1AG0005160"/>
</dbReference>
<protein>
    <submittedName>
        <fullName evidence="1">Uncharacterized protein</fullName>
    </submittedName>
</protein>
<name>A0ACD5T7H8_AVESA</name>
<evidence type="ECO:0000313" key="2">
    <source>
        <dbReference type="Proteomes" id="UP001732700"/>
    </source>
</evidence>
<dbReference type="Proteomes" id="UP001732700">
    <property type="component" value="Chromosome 1A"/>
</dbReference>
<organism evidence="1 2">
    <name type="scientific">Avena sativa</name>
    <name type="common">Oat</name>
    <dbReference type="NCBI Taxonomy" id="4498"/>
    <lineage>
        <taxon>Eukaryota</taxon>
        <taxon>Viridiplantae</taxon>
        <taxon>Streptophyta</taxon>
        <taxon>Embryophyta</taxon>
        <taxon>Tracheophyta</taxon>
        <taxon>Spermatophyta</taxon>
        <taxon>Magnoliopsida</taxon>
        <taxon>Liliopsida</taxon>
        <taxon>Poales</taxon>
        <taxon>Poaceae</taxon>
        <taxon>BOP clade</taxon>
        <taxon>Pooideae</taxon>
        <taxon>Poodae</taxon>
        <taxon>Poeae</taxon>
        <taxon>Poeae Chloroplast Group 1 (Aveneae type)</taxon>
        <taxon>Aveninae</taxon>
        <taxon>Avena</taxon>
    </lineage>
</organism>
<sequence>MSASKFGDSMEWGRGRSSPSSSSGSRRGKRGAGGSSVDKPRQPQRGLGVAQLEKIRLESEMAEYLHHPPRARQPPPSGGGSFNLQEDAWSSNSLSPPTSSFHANNINVPSVYPIHPNLAMAYNGGRSGDRRYGESPPTTPIIRSASNYHGAAFYGASYYSHPSNDATLPLFEPESYGCRLLQDYAGFKGHYDLNHSLTVDPSSASMNSDDPQDLDLELKL</sequence>
<proteinExistence type="predicted"/>
<reference evidence="1" key="2">
    <citation type="submission" date="2025-09" db="UniProtKB">
        <authorList>
            <consortium name="EnsemblPlants"/>
        </authorList>
    </citation>
    <scope>IDENTIFICATION</scope>
</reference>
<reference evidence="1" key="1">
    <citation type="submission" date="2021-05" db="EMBL/GenBank/DDBJ databases">
        <authorList>
            <person name="Scholz U."/>
            <person name="Mascher M."/>
            <person name="Fiebig A."/>
        </authorList>
    </citation>
    <scope>NUCLEOTIDE SEQUENCE [LARGE SCALE GENOMIC DNA]</scope>
</reference>
<evidence type="ECO:0000313" key="1">
    <source>
        <dbReference type="EnsemblPlants" id="AVESA.00010b.r2.1AG0005160.1.CDS"/>
    </source>
</evidence>
<keyword evidence="2" id="KW-1185">Reference proteome</keyword>